<feature type="region of interest" description="Disordered" evidence="1">
    <location>
        <begin position="42"/>
        <end position="82"/>
    </location>
</feature>
<comment type="caution">
    <text evidence="2">The sequence shown here is derived from an EMBL/GenBank/DDBJ whole genome shotgun (WGS) entry which is preliminary data.</text>
</comment>
<evidence type="ECO:0000313" key="2">
    <source>
        <dbReference type="EMBL" id="NEK95114.1"/>
    </source>
</evidence>
<sequence>MPVLLAIGVLWSNTDGWLGFVATDIPLLAALTLPRARRHLAGPPVRSREAGVTVGRRVPGRPTGDRAPATDRLFPHRSWRAG</sequence>
<proteinExistence type="predicted"/>
<dbReference type="AlphaFoldDB" id="A0A6P0EZ54"/>
<dbReference type="Proteomes" id="UP000471152">
    <property type="component" value="Unassembled WGS sequence"/>
</dbReference>
<gene>
    <name evidence="3" type="ORF">G3R41_13815</name>
    <name evidence="2" type="ORF">GCU67_13165</name>
</gene>
<organism evidence="2 4">
    <name type="scientific">Modestobacter muralis</name>
    <dbReference type="NCBI Taxonomy" id="1608614"/>
    <lineage>
        <taxon>Bacteria</taxon>
        <taxon>Bacillati</taxon>
        <taxon>Actinomycetota</taxon>
        <taxon>Actinomycetes</taxon>
        <taxon>Geodermatophilales</taxon>
        <taxon>Geodermatophilaceae</taxon>
        <taxon>Modestobacter</taxon>
    </lineage>
</organism>
<dbReference type="RefSeq" id="WP_163611682.1">
    <property type="nucleotide sequence ID" value="NZ_JAAGWB010000038.1"/>
</dbReference>
<reference evidence="2 4" key="1">
    <citation type="submission" date="2020-01" db="EMBL/GenBank/DDBJ databases">
        <title>the WGS Modestobacter muralis CPCC 204518.</title>
        <authorList>
            <person name="Jiang Z."/>
        </authorList>
    </citation>
    <scope>NUCLEOTIDE SEQUENCE [LARGE SCALE GENOMIC DNA]</scope>
    <source>
        <strain evidence="2 4">DSM 100205</strain>
    </source>
</reference>
<evidence type="ECO:0000256" key="1">
    <source>
        <dbReference type="SAM" id="MobiDB-lite"/>
    </source>
</evidence>
<dbReference type="EMBL" id="JAAGWH010000036">
    <property type="protein sequence ID" value="NEK95114.1"/>
    <property type="molecule type" value="Genomic_DNA"/>
</dbReference>
<reference evidence="3 5" key="2">
    <citation type="submission" date="2020-02" db="EMBL/GenBank/DDBJ databases">
        <title>The WGS of Modestobacter muralis DSM 100205.</title>
        <authorList>
            <person name="Jiang Z."/>
        </authorList>
    </citation>
    <scope>NUCLEOTIDE SEQUENCE [LARGE SCALE GENOMIC DNA]</scope>
    <source>
        <strain evidence="3 5">DSM 100205</strain>
    </source>
</reference>
<dbReference type="Proteomes" id="UP000468828">
    <property type="component" value="Unassembled WGS sequence"/>
</dbReference>
<accession>A0A6P0EZ54</accession>
<keyword evidence="4" id="KW-1185">Reference proteome</keyword>
<evidence type="ECO:0000313" key="4">
    <source>
        <dbReference type="Proteomes" id="UP000468828"/>
    </source>
</evidence>
<name>A0A6P0EZ54_9ACTN</name>
<evidence type="ECO:0000313" key="3">
    <source>
        <dbReference type="EMBL" id="NEN52002.1"/>
    </source>
</evidence>
<evidence type="ECO:0000313" key="5">
    <source>
        <dbReference type="Proteomes" id="UP000471152"/>
    </source>
</evidence>
<protein>
    <submittedName>
        <fullName evidence="2">Uncharacterized protein</fullName>
    </submittedName>
</protein>
<dbReference type="EMBL" id="JAAGWB010000038">
    <property type="protein sequence ID" value="NEN52002.1"/>
    <property type="molecule type" value="Genomic_DNA"/>
</dbReference>